<accession>A0ABN7XN51</accession>
<organism evidence="1 2">
    <name type="scientific">Gigaspora margarita</name>
    <dbReference type="NCBI Taxonomy" id="4874"/>
    <lineage>
        <taxon>Eukaryota</taxon>
        <taxon>Fungi</taxon>
        <taxon>Fungi incertae sedis</taxon>
        <taxon>Mucoromycota</taxon>
        <taxon>Glomeromycotina</taxon>
        <taxon>Glomeromycetes</taxon>
        <taxon>Diversisporales</taxon>
        <taxon>Gigasporaceae</taxon>
        <taxon>Gigaspora</taxon>
    </lineage>
</organism>
<comment type="caution">
    <text evidence="1">The sequence shown here is derived from an EMBL/GenBank/DDBJ whole genome shotgun (WGS) entry which is preliminary data.</text>
</comment>
<evidence type="ECO:0000313" key="2">
    <source>
        <dbReference type="Proteomes" id="UP000789901"/>
    </source>
</evidence>
<dbReference type="Proteomes" id="UP000789901">
    <property type="component" value="Unassembled WGS sequence"/>
</dbReference>
<proteinExistence type="predicted"/>
<dbReference type="EMBL" id="CAJVQB010148533">
    <property type="protein sequence ID" value="CAG8855359.1"/>
    <property type="molecule type" value="Genomic_DNA"/>
</dbReference>
<protein>
    <submittedName>
        <fullName evidence="1">27616_t:CDS:1</fullName>
    </submittedName>
</protein>
<sequence length="62" mass="7152">MTSLNIIDKETILQRISKIKQTQGSSDFNAVLELIKITTKEIFDNFEKILNDKQQAIEILTK</sequence>
<reference evidence="1 2" key="1">
    <citation type="submission" date="2021-06" db="EMBL/GenBank/DDBJ databases">
        <authorList>
            <person name="Kallberg Y."/>
            <person name="Tangrot J."/>
            <person name="Rosling A."/>
        </authorList>
    </citation>
    <scope>NUCLEOTIDE SEQUENCE [LARGE SCALE GENOMIC DNA]</scope>
    <source>
        <strain evidence="1 2">120-4 pot B 10/14</strain>
    </source>
</reference>
<keyword evidence="2" id="KW-1185">Reference proteome</keyword>
<gene>
    <name evidence="1" type="ORF">GMARGA_LOCUS44180</name>
</gene>
<name>A0ABN7XN51_GIGMA</name>
<feature type="non-terminal residue" evidence="1">
    <location>
        <position position="62"/>
    </location>
</feature>
<evidence type="ECO:0000313" key="1">
    <source>
        <dbReference type="EMBL" id="CAG8855359.1"/>
    </source>
</evidence>